<dbReference type="InterPro" id="IPR004323">
    <property type="entry name" value="Ion_tolerance_CutA"/>
</dbReference>
<organism evidence="2 3">
    <name type="scientific">Thalassospira mesophila</name>
    <dbReference type="NCBI Taxonomy" id="1293891"/>
    <lineage>
        <taxon>Bacteria</taxon>
        <taxon>Pseudomonadati</taxon>
        <taxon>Pseudomonadota</taxon>
        <taxon>Alphaproteobacteria</taxon>
        <taxon>Rhodospirillales</taxon>
        <taxon>Thalassospiraceae</taxon>
        <taxon>Thalassospira</taxon>
    </lineage>
</organism>
<dbReference type="STRING" id="1293891.TMES_12725"/>
<dbReference type="InterPro" id="IPR011322">
    <property type="entry name" value="N-reg_PII-like_a/b"/>
</dbReference>
<proteinExistence type="inferred from homology"/>
<dbReference type="GO" id="GO:0005507">
    <property type="term" value="F:copper ion binding"/>
    <property type="evidence" value="ECO:0007669"/>
    <property type="project" value="TreeGrafter"/>
</dbReference>
<gene>
    <name evidence="2" type="ORF">TMES_12725</name>
</gene>
<dbReference type="Pfam" id="PF03091">
    <property type="entry name" value="CutA1"/>
    <property type="match status" value="1"/>
</dbReference>
<protein>
    <submittedName>
        <fullName evidence="2">Cation tolerance protein CutA</fullName>
    </submittedName>
</protein>
<dbReference type="SUPFAM" id="SSF54913">
    <property type="entry name" value="GlnB-like"/>
    <property type="match status" value="1"/>
</dbReference>
<evidence type="ECO:0000313" key="2">
    <source>
        <dbReference type="EMBL" id="OSQ37851.1"/>
    </source>
</evidence>
<evidence type="ECO:0000256" key="1">
    <source>
        <dbReference type="ARBA" id="ARBA00010169"/>
    </source>
</evidence>
<accession>A0A1Y2KYR0</accession>
<dbReference type="AlphaFoldDB" id="A0A1Y2KYR0"/>
<name>A0A1Y2KYR0_9PROT</name>
<dbReference type="GO" id="GO:0010038">
    <property type="term" value="P:response to metal ion"/>
    <property type="evidence" value="ECO:0007669"/>
    <property type="project" value="InterPro"/>
</dbReference>
<sequence>MTHSPDDEAKLVMLYVTVPDMACGKAIARSAVSHKLAACANILPVMTAIYQWQGVLEEGNEAVLLLKTRQTLVVALMEHVVNQHPYDTPCIMELPLGRINGGYATWLTAQLQ</sequence>
<dbReference type="Proteomes" id="UP000193391">
    <property type="component" value="Unassembled WGS sequence"/>
</dbReference>
<comment type="caution">
    <text evidence="2">The sequence shown here is derived from an EMBL/GenBank/DDBJ whole genome shotgun (WGS) entry which is preliminary data.</text>
</comment>
<reference evidence="2 3" key="1">
    <citation type="submission" date="2014-03" db="EMBL/GenBank/DDBJ databases">
        <title>The draft genome sequence of Thalassospira mesophila JCM 18969.</title>
        <authorList>
            <person name="Lai Q."/>
            <person name="Shao Z."/>
        </authorList>
    </citation>
    <scope>NUCLEOTIDE SEQUENCE [LARGE SCALE GENOMIC DNA]</scope>
    <source>
        <strain evidence="2 3">JCM 18969</strain>
    </source>
</reference>
<dbReference type="InterPro" id="IPR015867">
    <property type="entry name" value="N-reg_PII/ATP_PRibTrfase_C"/>
</dbReference>
<comment type="similarity">
    <text evidence="1">Belongs to the CutA family.</text>
</comment>
<dbReference type="PANTHER" id="PTHR23419">
    <property type="entry name" value="DIVALENT CATION TOLERANCE CUTA-RELATED"/>
    <property type="match status" value="1"/>
</dbReference>
<dbReference type="PANTHER" id="PTHR23419:SF8">
    <property type="entry name" value="FI09726P"/>
    <property type="match status" value="1"/>
</dbReference>
<keyword evidence="3" id="KW-1185">Reference proteome</keyword>
<dbReference type="EMBL" id="JFKA01000005">
    <property type="protein sequence ID" value="OSQ37851.1"/>
    <property type="molecule type" value="Genomic_DNA"/>
</dbReference>
<dbReference type="RefSeq" id="WP_085583106.1">
    <property type="nucleotide sequence ID" value="NZ_JFKA01000005.1"/>
</dbReference>
<dbReference type="Gene3D" id="3.30.70.120">
    <property type="match status" value="1"/>
</dbReference>
<dbReference type="OrthoDB" id="37622at2"/>
<evidence type="ECO:0000313" key="3">
    <source>
        <dbReference type="Proteomes" id="UP000193391"/>
    </source>
</evidence>